<gene>
    <name evidence="2" type="ORF">PLOB_00033452</name>
</gene>
<evidence type="ECO:0000313" key="2">
    <source>
        <dbReference type="EMBL" id="CAH3185844.1"/>
    </source>
</evidence>
<name>A0ABN8S328_9CNID</name>
<comment type="caution">
    <text evidence="2">The sequence shown here is derived from an EMBL/GenBank/DDBJ whole genome shotgun (WGS) entry which is preliminary data.</text>
</comment>
<reference evidence="2 3" key="1">
    <citation type="submission" date="2022-05" db="EMBL/GenBank/DDBJ databases">
        <authorList>
            <consortium name="Genoscope - CEA"/>
            <person name="William W."/>
        </authorList>
    </citation>
    <scope>NUCLEOTIDE SEQUENCE [LARGE SCALE GENOMIC DNA]</scope>
</reference>
<dbReference type="EMBL" id="CALNXK010000447">
    <property type="protein sequence ID" value="CAH3185844.1"/>
    <property type="molecule type" value="Genomic_DNA"/>
</dbReference>
<accession>A0ABN8S328</accession>
<proteinExistence type="predicted"/>
<protein>
    <submittedName>
        <fullName evidence="2">Uncharacterized protein</fullName>
    </submittedName>
</protein>
<feature type="non-terminal residue" evidence="2">
    <location>
        <position position="214"/>
    </location>
</feature>
<feature type="region of interest" description="Disordered" evidence="1">
    <location>
        <begin position="109"/>
        <end position="214"/>
    </location>
</feature>
<evidence type="ECO:0000256" key="1">
    <source>
        <dbReference type="SAM" id="MobiDB-lite"/>
    </source>
</evidence>
<sequence>MTMHTVCNHCTSILAEYGRPATIVADFGSKKKKLNAKKAAARYAVFYDRRAGSDKRSLSNREPKFVCNTLKNISQPGTLLNRPQPIESPGTYTVDIQGTIYQRTMEHLRPRSQSEVNVPPSAGSNLPRTLTPVQSSKGTHVPNVRAITSPQLAEGSPKGSVPTRDNAKISALPCSEKQADRKPVGAVVASERTGDQSKSKVQEQDASPCFQPSL</sequence>
<dbReference type="Proteomes" id="UP001159405">
    <property type="component" value="Unassembled WGS sequence"/>
</dbReference>
<feature type="compositionally biased region" description="Basic and acidic residues" evidence="1">
    <location>
        <begin position="192"/>
        <end position="203"/>
    </location>
</feature>
<keyword evidence="3" id="KW-1185">Reference proteome</keyword>
<evidence type="ECO:0000313" key="3">
    <source>
        <dbReference type="Proteomes" id="UP001159405"/>
    </source>
</evidence>
<feature type="compositionally biased region" description="Polar residues" evidence="1">
    <location>
        <begin position="111"/>
        <end position="138"/>
    </location>
</feature>
<organism evidence="2 3">
    <name type="scientific">Porites lobata</name>
    <dbReference type="NCBI Taxonomy" id="104759"/>
    <lineage>
        <taxon>Eukaryota</taxon>
        <taxon>Metazoa</taxon>
        <taxon>Cnidaria</taxon>
        <taxon>Anthozoa</taxon>
        <taxon>Hexacorallia</taxon>
        <taxon>Scleractinia</taxon>
        <taxon>Fungiina</taxon>
        <taxon>Poritidae</taxon>
        <taxon>Porites</taxon>
    </lineage>
</organism>